<gene>
    <name evidence="2" type="ORF">SLS55_000540</name>
</gene>
<dbReference type="Proteomes" id="UP001430584">
    <property type="component" value="Unassembled WGS sequence"/>
</dbReference>
<feature type="compositionally biased region" description="Basic and acidic residues" evidence="1">
    <location>
        <begin position="492"/>
        <end position="501"/>
    </location>
</feature>
<evidence type="ECO:0000313" key="2">
    <source>
        <dbReference type="EMBL" id="KAL0264590.1"/>
    </source>
</evidence>
<protein>
    <submittedName>
        <fullName evidence="2">Uncharacterized protein</fullName>
    </submittedName>
</protein>
<keyword evidence="3" id="KW-1185">Reference proteome</keyword>
<dbReference type="EMBL" id="JAJVCZ030000001">
    <property type="protein sequence ID" value="KAL0264590.1"/>
    <property type="molecule type" value="Genomic_DNA"/>
</dbReference>
<comment type="caution">
    <text evidence="2">The sequence shown here is derived from an EMBL/GenBank/DDBJ whole genome shotgun (WGS) entry which is preliminary data.</text>
</comment>
<feature type="region of interest" description="Disordered" evidence="1">
    <location>
        <begin position="492"/>
        <end position="572"/>
    </location>
</feature>
<dbReference type="RefSeq" id="XP_066637330.1">
    <property type="nucleotide sequence ID" value="XM_066772051.1"/>
</dbReference>
<feature type="compositionally biased region" description="Basic and acidic residues" evidence="1">
    <location>
        <begin position="526"/>
        <end position="542"/>
    </location>
</feature>
<name>A0ABR3CVI9_9PEZI</name>
<reference evidence="2 3" key="1">
    <citation type="submission" date="2024-02" db="EMBL/GenBank/DDBJ databases">
        <title>De novo assembly and annotation of 12 fungi associated with fruit tree decline syndrome in Ontario, Canada.</title>
        <authorList>
            <person name="Sulman M."/>
            <person name="Ellouze W."/>
            <person name="Ilyukhin E."/>
        </authorList>
    </citation>
    <scope>NUCLEOTIDE SEQUENCE [LARGE SCALE GENOMIC DNA]</scope>
    <source>
        <strain evidence="2 3">FDS-637</strain>
    </source>
</reference>
<proteinExistence type="predicted"/>
<evidence type="ECO:0000256" key="1">
    <source>
        <dbReference type="SAM" id="MobiDB-lite"/>
    </source>
</evidence>
<evidence type="ECO:0000313" key="3">
    <source>
        <dbReference type="Proteomes" id="UP001430584"/>
    </source>
</evidence>
<dbReference type="GeneID" id="92004625"/>
<feature type="compositionally biased region" description="Polar residues" evidence="1">
    <location>
        <begin position="505"/>
        <end position="521"/>
    </location>
</feature>
<organism evidence="2 3">
    <name type="scientific">Diplodia seriata</name>
    <dbReference type="NCBI Taxonomy" id="420778"/>
    <lineage>
        <taxon>Eukaryota</taxon>
        <taxon>Fungi</taxon>
        <taxon>Dikarya</taxon>
        <taxon>Ascomycota</taxon>
        <taxon>Pezizomycotina</taxon>
        <taxon>Dothideomycetes</taxon>
        <taxon>Dothideomycetes incertae sedis</taxon>
        <taxon>Botryosphaeriales</taxon>
        <taxon>Botryosphaeriaceae</taxon>
        <taxon>Diplodia</taxon>
    </lineage>
</organism>
<accession>A0ABR3CVI9</accession>
<sequence>MDRPFSFQIYQLDNRVKLARVLNHIESFAQPLNGKGGCSTFQIAIELARCLIAAFTFSVNDSSPPVDHVTSFVIHCHALLLEYKEEDRVFMEEMRSPPDTDCWALFFYLVTRELDAHPNQSIACEHSTLMVAKLIHFARWVRDTARNKPAFDQLCLDFSNAQLAALAHRAHREPTMLHFSIFSSHSSIIYRPTADAATCAFHVVRFLGQSLREHNIIVCTDNINRAFAKILASCALWNGFHVGYVFTAEFMQQFLPDSMRGMGTIGRGVLAPDFRTSTTFLRLVHYCAAIWQPAHDEAAQIVATELQEEGEAIAVERVLDAVLRSSEPLGRITTETLEAIIVRDPSTEIICYFPNVLCIPEIWSWISYHGWTPHNIPKLLNRARGLEGIWKTNWNTFRNWQTGANAYLRQNRDLALPPPTPKLDISPYVHSYCISRRRGVQKPMVEVSMSRLVYSVKRHPMGNDAGYFTALARFAVSNGDLGGKLLVSHIRRTDDPSRAEGEGLQPSTGRGHSSENVNGNATEVAENTREENREPAVAKDSAKAVSVEAEGRSDVGQRDCGAGNSPDGFLKD</sequence>